<evidence type="ECO:0000313" key="4">
    <source>
        <dbReference type="Proteomes" id="UP001596549"/>
    </source>
</evidence>
<keyword evidence="1" id="KW-0732">Signal</keyword>
<dbReference type="PROSITE" id="PS51781">
    <property type="entry name" value="SH3B"/>
    <property type="match status" value="1"/>
</dbReference>
<dbReference type="Gene3D" id="2.30.30.40">
    <property type="entry name" value="SH3 Domains"/>
    <property type="match status" value="1"/>
</dbReference>
<feature type="domain" description="SH3b" evidence="2">
    <location>
        <begin position="35"/>
        <end position="103"/>
    </location>
</feature>
<dbReference type="Gene3D" id="3.90.70.10">
    <property type="entry name" value="Cysteine proteinases"/>
    <property type="match status" value="1"/>
</dbReference>
<dbReference type="Pfam" id="PF08239">
    <property type="entry name" value="SH3_3"/>
    <property type="match status" value="1"/>
</dbReference>
<dbReference type="EMBL" id="JBHTCP010000013">
    <property type="protein sequence ID" value="MFC7371412.1"/>
    <property type="molecule type" value="Genomic_DNA"/>
</dbReference>
<accession>A0ABW2NNQ3</accession>
<evidence type="ECO:0000256" key="1">
    <source>
        <dbReference type="SAM" id="SignalP"/>
    </source>
</evidence>
<dbReference type="CDD" id="cd02549">
    <property type="entry name" value="Peptidase_C39A"/>
    <property type="match status" value="1"/>
</dbReference>
<dbReference type="Pfam" id="PF13529">
    <property type="entry name" value="Peptidase_C39_2"/>
    <property type="match status" value="1"/>
</dbReference>
<gene>
    <name evidence="3" type="ORF">ACFQPF_06970</name>
</gene>
<reference evidence="4" key="1">
    <citation type="journal article" date="2019" name="Int. J. Syst. Evol. Microbiol.">
        <title>The Global Catalogue of Microorganisms (GCM) 10K type strain sequencing project: providing services to taxonomists for standard genome sequencing and annotation.</title>
        <authorList>
            <consortium name="The Broad Institute Genomics Platform"/>
            <consortium name="The Broad Institute Genome Sequencing Center for Infectious Disease"/>
            <person name="Wu L."/>
            <person name="Ma J."/>
        </authorList>
    </citation>
    <scope>NUCLEOTIDE SEQUENCE [LARGE SCALE GENOMIC DNA]</scope>
    <source>
        <strain evidence="4">NBRC 106396</strain>
    </source>
</reference>
<protein>
    <submittedName>
        <fullName evidence="3">C39 family peptidase</fullName>
    </submittedName>
</protein>
<name>A0ABW2NNQ3_9BACL</name>
<dbReference type="InterPro" id="IPR039564">
    <property type="entry name" value="Peptidase_C39-like"/>
</dbReference>
<dbReference type="PANTHER" id="PTHR37806:SF1">
    <property type="entry name" value="PEPTIDASE C39-LIKE DOMAIN-CONTAINING PROTEIN"/>
    <property type="match status" value="1"/>
</dbReference>
<comment type="caution">
    <text evidence="3">The sequence shown here is derived from an EMBL/GenBank/DDBJ whole genome shotgun (WGS) entry which is preliminary data.</text>
</comment>
<dbReference type="Proteomes" id="UP001596549">
    <property type="component" value="Unassembled WGS sequence"/>
</dbReference>
<organism evidence="3 4">
    <name type="scientific">Fictibacillus iocasae</name>
    <dbReference type="NCBI Taxonomy" id="2715437"/>
    <lineage>
        <taxon>Bacteria</taxon>
        <taxon>Bacillati</taxon>
        <taxon>Bacillota</taxon>
        <taxon>Bacilli</taxon>
        <taxon>Bacillales</taxon>
        <taxon>Fictibacillaceae</taxon>
        <taxon>Fictibacillus</taxon>
    </lineage>
</organism>
<proteinExistence type="predicted"/>
<feature type="signal peptide" evidence="1">
    <location>
        <begin position="1"/>
        <end position="29"/>
    </location>
</feature>
<feature type="chain" id="PRO_5045457632" evidence="1">
    <location>
        <begin position="30"/>
        <end position="307"/>
    </location>
</feature>
<dbReference type="PANTHER" id="PTHR37806">
    <property type="entry name" value="LMO0724 PROTEIN"/>
    <property type="match status" value="1"/>
</dbReference>
<sequence length="307" mass="33952">MIRITKYLVAFMMAFSLVTLYLPAEQASAAATPINKAVYVSVDVANIRSGASLSYKVIAQLKTGAKMTAYEQFTNSKNEIWYHVVLPDGRKGWVASWIVTTTAPPATRVILSAPLISQMPELPRGCEVTSLAMMLQYAGKSANKMTLASQVKKDPTPYRKAADGKVYFGNPYVGFVGNMYDKDKPGYGVYHGPVASLARQYLGTRVVDLTGKTFQTAVIGQLQKKKPVWVIANSWFTALPASQFTTFYTPQGPVKVTYREHSVLVTGFDSQYIYFNDPLTNQKNRKVARSSFAAAWDQMGKQAISYN</sequence>
<dbReference type="SMART" id="SM00287">
    <property type="entry name" value="SH3b"/>
    <property type="match status" value="1"/>
</dbReference>
<dbReference type="InterPro" id="IPR039563">
    <property type="entry name" value="Peptidase_C39_single_dom"/>
</dbReference>
<dbReference type="InterPro" id="IPR003646">
    <property type="entry name" value="SH3-like_bac-type"/>
</dbReference>
<evidence type="ECO:0000313" key="3">
    <source>
        <dbReference type="EMBL" id="MFC7371412.1"/>
    </source>
</evidence>
<dbReference type="RefSeq" id="WP_379747956.1">
    <property type="nucleotide sequence ID" value="NZ_JBHTCP010000013.1"/>
</dbReference>
<evidence type="ECO:0000259" key="2">
    <source>
        <dbReference type="PROSITE" id="PS51781"/>
    </source>
</evidence>
<keyword evidence="4" id="KW-1185">Reference proteome</keyword>